<gene>
    <name evidence="4" type="ordered locus">Geob_3357</name>
</gene>
<dbReference type="InterPro" id="IPR051550">
    <property type="entry name" value="SCF-Subunits/Alg-Epimerases"/>
</dbReference>
<dbReference type="SUPFAM" id="SSF51126">
    <property type="entry name" value="Pectin lyase-like"/>
    <property type="match status" value="2"/>
</dbReference>
<keyword evidence="2" id="KW-0732">Signal</keyword>
<protein>
    <recommendedName>
        <fullName evidence="3">Right handed beta helix domain-containing protein</fullName>
    </recommendedName>
</protein>
<feature type="domain" description="Right handed beta helix" evidence="3">
    <location>
        <begin position="113"/>
        <end position="202"/>
    </location>
</feature>
<dbReference type="eggNOG" id="COG3420">
    <property type="taxonomic scope" value="Bacteria"/>
</dbReference>
<evidence type="ECO:0000313" key="4">
    <source>
        <dbReference type="EMBL" id="ACM21700.1"/>
    </source>
</evidence>
<organism evidence="4 5">
    <name type="scientific">Geotalea daltonii (strain DSM 22248 / JCM 15807 / FRC-32)</name>
    <name type="common">Geobacter daltonii</name>
    <dbReference type="NCBI Taxonomy" id="316067"/>
    <lineage>
        <taxon>Bacteria</taxon>
        <taxon>Pseudomonadati</taxon>
        <taxon>Thermodesulfobacteriota</taxon>
        <taxon>Desulfuromonadia</taxon>
        <taxon>Geobacterales</taxon>
        <taxon>Geobacteraceae</taxon>
        <taxon>Geotalea</taxon>
    </lineage>
</organism>
<keyword evidence="1" id="KW-0677">Repeat</keyword>
<evidence type="ECO:0000313" key="5">
    <source>
        <dbReference type="Proteomes" id="UP000007721"/>
    </source>
</evidence>
<accession>B9M516</accession>
<dbReference type="OrthoDB" id="5401272at2"/>
<dbReference type="AlphaFoldDB" id="B9M516"/>
<evidence type="ECO:0000259" key="3">
    <source>
        <dbReference type="Pfam" id="PF13229"/>
    </source>
</evidence>
<feature type="signal peptide" evidence="2">
    <location>
        <begin position="1"/>
        <end position="26"/>
    </location>
</feature>
<dbReference type="InterPro" id="IPR006626">
    <property type="entry name" value="PbH1"/>
</dbReference>
<feature type="domain" description="Right handed beta helix" evidence="3">
    <location>
        <begin position="408"/>
        <end position="541"/>
    </location>
</feature>
<dbReference type="InterPro" id="IPR012334">
    <property type="entry name" value="Pectin_lyas_fold"/>
</dbReference>
<dbReference type="Proteomes" id="UP000007721">
    <property type="component" value="Chromosome"/>
</dbReference>
<dbReference type="PANTHER" id="PTHR22990:SF15">
    <property type="entry name" value="F-BOX ONLY PROTEIN 10"/>
    <property type="match status" value="1"/>
</dbReference>
<dbReference type="PANTHER" id="PTHR22990">
    <property type="entry name" value="F-BOX ONLY PROTEIN"/>
    <property type="match status" value="1"/>
</dbReference>
<dbReference type="Gene3D" id="2.160.20.10">
    <property type="entry name" value="Single-stranded right-handed beta-helix, Pectin lyase-like"/>
    <property type="match status" value="3"/>
</dbReference>
<dbReference type="HOGENOM" id="CLU_334583_0_0_7"/>
<feature type="chain" id="PRO_5002886646" description="Right handed beta helix domain-containing protein" evidence="2">
    <location>
        <begin position="27"/>
        <end position="826"/>
    </location>
</feature>
<keyword evidence="5" id="KW-1185">Reference proteome</keyword>
<evidence type="ECO:0000256" key="1">
    <source>
        <dbReference type="ARBA" id="ARBA00022737"/>
    </source>
</evidence>
<name>B9M516_GEODF</name>
<evidence type="ECO:0000256" key="2">
    <source>
        <dbReference type="SAM" id="SignalP"/>
    </source>
</evidence>
<dbReference type="InterPro" id="IPR011050">
    <property type="entry name" value="Pectin_lyase_fold/virulence"/>
</dbReference>
<sequence>MTLPMKKTTFLVAFALCLLFPAFAFATLLTADTTWQGEVTVNEDVIVPSGISLTLKPGTVVRIIPADTTKTDPEYISPLTEITVRGTLKVEGTRTFPVKFSSPGEAKNASWAGLIVDGGRAFLSGCSIDNAETALHVIEGTATVDGCKINGNRYGVSAIGPKSSVVLKSTTVADNDFGVYAFSGARIVQHNSTIGNNRKKDFHAADLQQPAAQIPLSTTKDLPVSRIYQDEVLLGSTIWQGHIIVKGIIRVPEGARLAILPGTVIEFSRRDSNGDGIGENGLMIQGSILAKGSAKEPIIFRSAEKGRSDTDWDAINIMGSDGVQNLIEYCQIEGAYRGLHFHFSNVAVTHSVLKGNYRAIQFQESLVVLHGNRLYENKSGIQGRNSTIDMSGNLISSNYIGGNFFRCNLQVRQNEFIGNRRDGLRLREGVTVMEENLIDGNRFGLMVADTFSGRFNRNVVSNNAETGLSLKNSDNIELFGNFVANNGLNGMNLQETRAEIKGNQIAANGERGLGLLSFTGTLTGNSFMGNGLWAIDQEGTNDVEAPDNWWGTDEPARVIFDRRNHPSRGRIISDNPLTQPVPFVWPLASVATPTVWQGEIIANRRLQIPTASTLTLLAGTKVLFAEGSGMTVNGKIVARGEKGREVIFTSAGKKLPGTWDEVLLEHANGSVISHAVFEYAQWGLHSHFTKLSLADSIFRNNNGGMRFRSGPVSIKRCLFRDNSIGIRSYRGNGSIEASDITRNETGVFVREKGSGLKINGSNLFDNTGYNVRIGDFNDENVDAAGNWWGEGIPANTIFDGRNEPGIGVVIFEPFLSKRVKTGNIVQ</sequence>
<reference evidence="4 5" key="1">
    <citation type="submission" date="2009-01" db="EMBL/GenBank/DDBJ databases">
        <title>Complete sequence of Geobacter sp. FRC-32.</title>
        <authorList>
            <consortium name="US DOE Joint Genome Institute"/>
            <person name="Lucas S."/>
            <person name="Copeland A."/>
            <person name="Lapidus A."/>
            <person name="Glavina del Rio T."/>
            <person name="Dalin E."/>
            <person name="Tice H."/>
            <person name="Bruce D."/>
            <person name="Goodwin L."/>
            <person name="Pitluck S."/>
            <person name="Saunders E."/>
            <person name="Brettin T."/>
            <person name="Detter J.C."/>
            <person name="Han C."/>
            <person name="Larimer F."/>
            <person name="Land M."/>
            <person name="Hauser L."/>
            <person name="Kyrpides N."/>
            <person name="Ovchinnikova G."/>
            <person name="Kostka J."/>
            <person name="Richardson P."/>
        </authorList>
    </citation>
    <scope>NUCLEOTIDE SEQUENCE [LARGE SCALE GENOMIC DNA]</scope>
    <source>
        <strain evidence="5">DSM 22248 / JCM 15807 / FRC-32</strain>
    </source>
</reference>
<dbReference type="InterPro" id="IPR039448">
    <property type="entry name" value="Beta_helix"/>
</dbReference>
<dbReference type="EMBL" id="CP001390">
    <property type="protein sequence ID" value="ACM21700.1"/>
    <property type="molecule type" value="Genomic_DNA"/>
</dbReference>
<dbReference type="Pfam" id="PF13229">
    <property type="entry name" value="Beta_helix"/>
    <property type="match status" value="2"/>
</dbReference>
<proteinExistence type="predicted"/>
<dbReference type="KEGG" id="geo:Geob_3357"/>
<dbReference type="STRING" id="316067.Geob_3357"/>
<dbReference type="SMART" id="SM00710">
    <property type="entry name" value="PbH1"/>
    <property type="match status" value="8"/>
</dbReference>